<evidence type="ECO:0000256" key="1">
    <source>
        <dbReference type="SAM" id="SignalP"/>
    </source>
</evidence>
<organism evidence="2 3">
    <name type="scientific">Piedraia hortae CBS 480.64</name>
    <dbReference type="NCBI Taxonomy" id="1314780"/>
    <lineage>
        <taxon>Eukaryota</taxon>
        <taxon>Fungi</taxon>
        <taxon>Dikarya</taxon>
        <taxon>Ascomycota</taxon>
        <taxon>Pezizomycotina</taxon>
        <taxon>Dothideomycetes</taxon>
        <taxon>Dothideomycetidae</taxon>
        <taxon>Capnodiales</taxon>
        <taxon>Piedraiaceae</taxon>
        <taxon>Piedraia</taxon>
    </lineage>
</organism>
<dbReference type="Proteomes" id="UP000799421">
    <property type="component" value="Unassembled WGS sequence"/>
</dbReference>
<proteinExistence type="predicted"/>
<accession>A0A6A7C4U6</accession>
<keyword evidence="1" id="KW-0732">Signal</keyword>
<reference evidence="2" key="1">
    <citation type="journal article" date="2020" name="Stud. Mycol.">
        <title>101 Dothideomycetes genomes: a test case for predicting lifestyles and emergence of pathogens.</title>
        <authorList>
            <person name="Haridas S."/>
            <person name="Albert R."/>
            <person name="Binder M."/>
            <person name="Bloem J."/>
            <person name="Labutti K."/>
            <person name="Salamov A."/>
            <person name="Andreopoulos B."/>
            <person name="Baker S."/>
            <person name="Barry K."/>
            <person name="Bills G."/>
            <person name="Bluhm B."/>
            <person name="Cannon C."/>
            <person name="Castanera R."/>
            <person name="Culley D."/>
            <person name="Daum C."/>
            <person name="Ezra D."/>
            <person name="Gonzalez J."/>
            <person name="Henrissat B."/>
            <person name="Kuo A."/>
            <person name="Liang C."/>
            <person name="Lipzen A."/>
            <person name="Lutzoni F."/>
            <person name="Magnuson J."/>
            <person name="Mondo S."/>
            <person name="Nolan M."/>
            <person name="Ohm R."/>
            <person name="Pangilinan J."/>
            <person name="Park H.-J."/>
            <person name="Ramirez L."/>
            <person name="Alfaro M."/>
            <person name="Sun H."/>
            <person name="Tritt A."/>
            <person name="Yoshinaga Y."/>
            <person name="Zwiers L.-H."/>
            <person name="Turgeon B."/>
            <person name="Goodwin S."/>
            <person name="Spatafora J."/>
            <person name="Crous P."/>
            <person name="Grigoriev I."/>
        </authorList>
    </citation>
    <scope>NUCLEOTIDE SEQUENCE</scope>
    <source>
        <strain evidence="2">CBS 480.64</strain>
    </source>
</reference>
<evidence type="ECO:0000313" key="2">
    <source>
        <dbReference type="EMBL" id="KAF2861738.1"/>
    </source>
</evidence>
<dbReference type="AlphaFoldDB" id="A0A6A7C4U6"/>
<dbReference type="EMBL" id="MU005970">
    <property type="protein sequence ID" value="KAF2861738.1"/>
    <property type="molecule type" value="Genomic_DNA"/>
</dbReference>
<protein>
    <submittedName>
        <fullName evidence="2">Uncharacterized protein</fullName>
    </submittedName>
</protein>
<feature type="signal peptide" evidence="1">
    <location>
        <begin position="1"/>
        <end position="23"/>
    </location>
</feature>
<gene>
    <name evidence="2" type="ORF">K470DRAFT_275896</name>
</gene>
<evidence type="ECO:0000313" key="3">
    <source>
        <dbReference type="Proteomes" id="UP000799421"/>
    </source>
</evidence>
<keyword evidence="3" id="KW-1185">Reference proteome</keyword>
<sequence length="136" mass="14952">MLFNANAICLGLALFHGPSLSTAINQAASATSLTPLTFRTLTTVIVPSTMTTSMATEAALESSAAMTKLVRRDPKNTPEERKARKEKIKEIMKMTGRPSPPPFTFNVVKAIRGKIRYNKAKKAWIREKLMELGETA</sequence>
<feature type="chain" id="PRO_5025669527" evidence="1">
    <location>
        <begin position="24"/>
        <end position="136"/>
    </location>
</feature>
<name>A0A6A7C4U6_9PEZI</name>